<proteinExistence type="predicted"/>
<dbReference type="Proteomes" id="UP000002892">
    <property type="component" value="Chromosome"/>
</dbReference>
<dbReference type="eggNOG" id="ENOG5033A4Z">
    <property type="taxonomic scope" value="Bacteria"/>
</dbReference>
<dbReference type="Pfam" id="PF11127">
    <property type="entry name" value="YgaP-like_TM"/>
    <property type="match status" value="1"/>
</dbReference>
<dbReference type="InterPro" id="IPR021309">
    <property type="entry name" value="YgaP-like_TM"/>
</dbReference>
<keyword evidence="4" id="KW-1185">Reference proteome</keyword>
<organism evidence="3 4">
    <name type="scientific">Desulfosporosinus acidiphilus (strain DSM 22704 / JCM 16185 / SJ4)</name>
    <dbReference type="NCBI Taxonomy" id="646529"/>
    <lineage>
        <taxon>Bacteria</taxon>
        <taxon>Bacillati</taxon>
        <taxon>Bacillota</taxon>
        <taxon>Clostridia</taxon>
        <taxon>Eubacteriales</taxon>
        <taxon>Desulfitobacteriaceae</taxon>
        <taxon>Desulfosporosinus</taxon>
    </lineage>
</organism>
<reference evidence="3 4" key="1">
    <citation type="journal article" date="2012" name="J. Bacteriol.">
        <title>Complete genome sequences of Desulfosporosinus orientis DSM765T, Desulfosporosinus youngiae DSM17734T, Desulfosporosinus meridiei DSM13257T, and Desulfosporosinus acidiphilus DSM22704T.</title>
        <authorList>
            <person name="Pester M."/>
            <person name="Brambilla E."/>
            <person name="Alazard D."/>
            <person name="Rattei T."/>
            <person name="Weinmaier T."/>
            <person name="Han J."/>
            <person name="Lucas S."/>
            <person name="Lapidus A."/>
            <person name="Cheng J.F."/>
            <person name="Goodwin L."/>
            <person name="Pitluck S."/>
            <person name="Peters L."/>
            <person name="Ovchinnikova G."/>
            <person name="Teshima H."/>
            <person name="Detter J.C."/>
            <person name="Han C.S."/>
            <person name="Tapia R."/>
            <person name="Land M.L."/>
            <person name="Hauser L."/>
            <person name="Kyrpides N.C."/>
            <person name="Ivanova N.N."/>
            <person name="Pagani I."/>
            <person name="Huntmann M."/>
            <person name="Wei C.L."/>
            <person name="Davenport K.W."/>
            <person name="Daligault H."/>
            <person name="Chain P.S."/>
            <person name="Chen A."/>
            <person name="Mavromatis K."/>
            <person name="Markowitz V."/>
            <person name="Szeto E."/>
            <person name="Mikhailova N."/>
            <person name="Pati A."/>
            <person name="Wagner M."/>
            <person name="Woyke T."/>
            <person name="Ollivier B."/>
            <person name="Klenk H.P."/>
            <person name="Spring S."/>
            <person name="Loy A."/>
        </authorList>
    </citation>
    <scope>NUCLEOTIDE SEQUENCE [LARGE SCALE GENOMIC DNA]</scope>
    <source>
        <strain evidence="4">DSM 22704 / JCM 16185 / SJ4</strain>
    </source>
</reference>
<evidence type="ECO:0000313" key="4">
    <source>
        <dbReference type="Proteomes" id="UP000002892"/>
    </source>
</evidence>
<keyword evidence="1" id="KW-0472">Membrane</keyword>
<dbReference type="EMBL" id="CP003639">
    <property type="protein sequence ID" value="AFM40768.1"/>
    <property type="molecule type" value="Genomic_DNA"/>
</dbReference>
<sequence>MKCNVGKTEQFVRIVIGTVIILLGISLKSWWGLIGLLGIITGLIRYCPANDILGISTCEVPKKK</sequence>
<dbReference type="STRING" id="646529.Desaci_1781"/>
<dbReference type="HOGENOM" id="CLU_176022_4_2_9"/>
<dbReference type="KEGG" id="dai:Desaci_1781"/>
<keyword evidence="1" id="KW-1133">Transmembrane helix</keyword>
<dbReference type="AlphaFoldDB" id="I4D4P4"/>
<feature type="domain" description="Inner membrane protein YgaP-like transmembrane" evidence="2">
    <location>
        <begin position="1"/>
        <end position="60"/>
    </location>
</feature>
<protein>
    <recommendedName>
        <fullName evidence="2">Inner membrane protein YgaP-like transmembrane domain-containing protein</fullName>
    </recommendedName>
</protein>
<keyword evidence="1" id="KW-0812">Transmembrane</keyword>
<gene>
    <name evidence="3" type="ordered locus">Desaci_1781</name>
</gene>
<evidence type="ECO:0000313" key="3">
    <source>
        <dbReference type="EMBL" id="AFM40768.1"/>
    </source>
</evidence>
<feature type="transmembrane region" description="Helical" evidence="1">
    <location>
        <begin position="12"/>
        <end position="31"/>
    </location>
</feature>
<accession>I4D4P4</accession>
<evidence type="ECO:0000259" key="2">
    <source>
        <dbReference type="Pfam" id="PF11127"/>
    </source>
</evidence>
<name>I4D4P4_DESAJ</name>
<evidence type="ECO:0000256" key="1">
    <source>
        <dbReference type="SAM" id="Phobius"/>
    </source>
</evidence>